<organism evidence="7 8">
    <name type="scientific">Phytophthora ramorum</name>
    <name type="common">Sudden oak death agent</name>
    <dbReference type="NCBI Taxonomy" id="164328"/>
    <lineage>
        <taxon>Eukaryota</taxon>
        <taxon>Sar</taxon>
        <taxon>Stramenopiles</taxon>
        <taxon>Oomycota</taxon>
        <taxon>Peronosporomycetes</taxon>
        <taxon>Peronosporales</taxon>
        <taxon>Peronosporaceae</taxon>
        <taxon>Phytophthora</taxon>
    </lineage>
</organism>
<dbReference type="GO" id="GO:0008104">
    <property type="term" value="P:intracellular protein localization"/>
    <property type="evidence" value="ECO:0000318"/>
    <property type="project" value="GO_Central"/>
</dbReference>
<evidence type="ECO:0008006" key="9">
    <source>
        <dbReference type="Google" id="ProtNLM"/>
    </source>
</evidence>
<evidence type="ECO:0000256" key="3">
    <source>
        <dbReference type="ARBA" id="ARBA00022692"/>
    </source>
</evidence>
<dbReference type="RefSeq" id="XP_067743629.1">
    <property type="nucleotide sequence ID" value="XM_067894169.1"/>
</dbReference>
<evidence type="ECO:0000313" key="8">
    <source>
        <dbReference type="Proteomes" id="UP000005238"/>
    </source>
</evidence>
<dbReference type="OMA" id="DANIHYM"/>
<dbReference type="InterPro" id="IPR029454">
    <property type="entry name" value="ODR-4-like"/>
</dbReference>
<dbReference type="EMBL" id="DS565998">
    <property type="status" value="NOT_ANNOTATED_CDS"/>
    <property type="molecule type" value="Genomic_DNA"/>
</dbReference>
<dbReference type="STRING" id="164328.H3GBP6"/>
<dbReference type="OrthoDB" id="21458at2759"/>
<evidence type="ECO:0000256" key="6">
    <source>
        <dbReference type="SAM" id="Phobius"/>
    </source>
</evidence>
<evidence type="ECO:0000256" key="2">
    <source>
        <dbReference type="ARBA" id="ARBA00010131"/>
    </source>
</evidence>
<evidence type="ECO:0000256" key="4">
    <source>
        <dbReference type="ARBA" id="ARBA00022989"/>
    </source>
</evidence>
<keyword evidence="3 6" id="KW-0812">Transmembrane</keyword>
<dbReference type="Proteomes" id="UP000005238">
    <property type="component" value="Unassembled WGS sequence"/>
</dbReference>
<keyword evidence="4 6" id="KW-1133">Transmembrane helix</keyword>
<proteinExistence type="inferred from homology"/>
<dbReference type="PANTHER" id="PTHR33966:SF1">
    <property type="entry name" value="PROTEIN ODR-4 HOMOLOG"/>
    <property type="match status" value="1"/>
</dbReference>
<dbReference type="Pfam" id="PF14778">
    <property type="entry name" value="ODR4-like"/>
    <property type="match status" value="1"/>
</dbReference>
<evidence type="ECO:0000256" key="5">
    <source>
        <dbReference type="ARBA" id="ARBA00023136"/>
    </source>
</evidence>
<dbReference type="GO" id="GO:0016020">
    <property type="term" value="C:membrane"/>
    <property type="evidence" value="ECO:0007669"/>
    <property type="project" value="UniProtKB-SubCell"/>
</dbReference>
<dbReference type="EnsemblProtists" id="Phyra72733">
    <property type="protein sequence ID" value="Phyra72733"/>
    <property type="gene ID" value="Phyra72733"/>
</dbReference>
<protein>
    <recommendedName>
        <fullName evidence="9">Odr-4-like protein</fullName>
    </recommendedName>
</protein>
<dbReference type="GeneID" id="94229944"/>
<evidence type="ECO:0000313" key="7">
    <source>
        <dbReference type="EnsemblProtists" id="Phyra72733"/>
    </source>
</evidence>
<dbReference type="PANTHER" id="PTHR33966">
    <property type="entry name" value="PROTEIN ODR-4 HOMOLOG"/>
    <property type="match status" value="1"/>
</dbReference>
<dbReference type="HOGENOM" id="CLU_047782_0_0_1"/>
<keyword evidence="5 6" id="KW-0472">Membrane</keyword>
<reference evidence="8" key="1">
    <citation type="journal article" date="2006" name="Science">
        <title>Phytophthora genome sequences uncover evolutionary origins and mechanisms of pathogenesis.</title>
        <authorList>
            <person name="Tyler B.M."/>
            <person name="Tripathy S."/>
            <person name="Zhang X."/>
            <person name="Dehal P."/>
            <person name="Jiang R.H."/>
            <person name="Aerts A."/>
            <person name="Arredondo F.D."/>
            <person name="Baxter L."/>
            <person name="Bensasson D."/>
            <person name="Beynon J.L."/>
            <person name="Chapman J."/>
            <person name="Damasceno C.M."/>
            <person name="Dorrance A.E."/>
            <person name="Dou D."/>
            <person name="Dickerman A.W."/>
            <person name="Dubchak I.L."/>
            <person name="Garbelotto M."/>
            <person name="Gijzen M."/>
            <person name="Gordon S.G."/>
            <person name="Govers F."/>
            <person name="Grunwald N.J."/>
            <person name="Huang W."/>
            <person name="Ivors K.L."/>
            <person name="Jones R.W."/>
            <person name="Kamoun S."/>
            <person name="Krampis K."/>
            <person name="Lamour K.H."/>
            <person name="Lee M.K."/>
            <person name="McDonald W.H."/>
            <person name="Medina M."/>
            <person name="Meijer H.J."/>
            <person name="Nordberg E.K."/>
            <person name="Maclean D.J."/>
            <person name="Ospina-Giraldo M.D."/>
            <person name="Morris P.F."/>
            <person name="Phuntumart V."/>
            <person name="Putnam N.H."/>
            <person name="Rash S."/>
            <person name="Rose J.K."/>
            <person name="Sakihama Y."/>
            <person name="Salamov A.A."/>
            <person name="Savidor A."/>
            <person name="Scheuring C.F."/>
            <person name="Smith B.M."/>
            <person name="Sobral B.W."/>
            <person name="Terry A."/>
            <person name="Torto-Alalibo T.A."/>
            <person name="Win J."/>
            <person name="Xu Z."/>
            <person name="Zhang H."/>
            <person name="Grigoriev I.V."/>
            <person name="Rokhsar D.S."/>
            <person name="Boore J.L."/>
        </authorList>
    </citation>
    <scope>NUCLEOTIDE SEQUENCE [LARGE SCALE GENOMIC DNA]</scope>
    <source>
        <strain evidence="8">Pr102</strain>
    </source>
</reference>
<sequence>MSRVRQVIVDDQVTEFWASRSKSVFELGLLVGQVSSSNCGDFVLSAVPVPSEIESGEAPTGLSDVSADWVQEVAQQVDRLLPGGISVLGLYVVSARDVSTQLVPYLRATAEAVALKSNVNVGDDVSYLAFVHPNGEVTFQSFYDVVDVNKSQMLPAERKTPATGIQFKQYRTLIDLDEPTPFVNVSPNAAITATEVAERRMNEVETQLQPFFRRVEDSVAVLKLTGDSVAQHMNLLTLTPPASQQFVEDPLGGIHGAISCVAFVSQSEPEVNEVAANYLKRDFVKSLLVRVALARERWSEDDEVEPNAVFKEGGVIRLAQRGLVPWRSAAASSLHFSATIHVFPDEDIAKAVKNALEILGDDVNHPIVWTAMEIGGQLGSPMDLTFGLTESEHFKHAYYLVPVFILLVLLLAQYIM</sequence>
<comment type="subcellular location">
    <subcellularLocation>
        <location evidence="1">Membrane</location>
    </subcellularLocation>
</comment>
<evidence type="ECO:0000256" key="1">
    <source>
        <dbReference type="ARBA" id="ARBA00004370"/>
    </source>
</evidence>
<reference evidence="7" key="2">
    <citation type="submission" date="2015-06" db="UniProtKB">
        <authorList>
            <consortium name="EnsemblProtists"/>
        </authorList>
    </citation>
    <scope>IDENTIFICATION</scope>
    <source>
        <strain evidence="7">Pr102</strain>
    </source>
</reference>
<dbReference type="VEuPathDB" id="FungiDB:KRP22_9685"/>
<feature type="transmembrane region" description="Helical" evidence="6">
    <location>
        <begin position="397"/>
        <end position="415"/>
    </location>
</feature>
<name>H3GBP6_PHYRM</name>
<dbReference type="eggNOG" id="ENOG502S0PH">
    <property type="taxonomic scope" value="Eukaryota"/>
</dbReference>
<dbReference type="InParanoid" id="H3GBP6"/>
<dbReference type="AlphaFoldDB" id="H3GBP6"/>
<dbReference type="VEuPathDB" id="FungiDB:KRP23_8697"/>
<comment type="similarity">
    <text evidence="2">Belongs to the ODR-4 family.</text>
</comment>
<keyword evidence="8" id="KW-1185">Reference proteome</keyword>
<accession>H3GBP6</accession>